<dbReference type="InterPro" id="IPR005467">
    <property type="entry name" value="His_kinase_dom"/>
</dbReference>
<evidence type="ECO:0000259" key="8">
    <source>
        <dbReference type="PROSITE" id="PS50109"/>
    </source>
</evidence>
<dbReference type="Gene3D" id="1.10.287.130">
    <property type="match status" value="1"/>
</dbReference>
<dbReference type="InterPro" id="IPR011006">
    <property type="entry name" value="CheY-like_superfamily"/>
</dbReference>
<feature type="domain" description="Histidine kinase" evidence="8">
    <location>
        <begin position="221"/>
        <end position="441"/>
    </location>
</feature>
<evidence type="ECO:0000256" key="2">
    <source>
        <dbReference type="ARBA" id="ARBA00012438"/>
    </source>
</evidence>
<dbReference type="SMART" id="SM00388">
    <property type="entry name" value="HisKA"/>
    <property type="match status" value="1"/>
</dbReference>
<dbReference type="SUPFAM" id="SSF47384">
    <property type="entry name" value="Homodimeric domain of signal transducing histidine kinase"/>
    <property type="match status" value="1"/>
</dbReference>
<proteinExistence type="predicted"/>
<evidence type="ECO:0000256" key="5">
    <source>
        <dbReference type="PROSITE-ProRule" id="PRU00169"/>
    </source>
</evidence>
<evidence type="ECO:0000313" key="11">
    <source>
        <dbReference type="Proteomes" id="UP001198034"/>
    </source>
</evidence>
<dbReference type="Pfam" id="PF00512">
    <property type="entry name" value="HisKA"/>
    <property type="match status" value="1"/>
</dbReference>
<dbReference type="SUPFAM" id="SSF55874">
    <property type="entry name" value="ATPase domain of HSP90 chaperone/DNA topoisomerase II/histidine kinase"/>
    <property type="match status" value="1"/>
</dbReference>
<dbReference type="Pfam" id="PF00072">
    <property type="entry name" value="Response_reg"/>
    <property type="match status" value="1"/>
</dbReference>
<dbReference type="InterPro" id="IPR004358">
    <property type="entry name" value="Sig_transdc_His_kin-like_C"/>
</dbReference>
<feature type="domain" description="Response regulatory" evidence="9">
    <location>
        <begin position="462"/>
        <end position="581"/>
    </location>
</feature>
<feature type="transmembrane region" description="Helical" evidence="7">
    <location>
        <begin position="108"/>
        <end position="129"/>
    </location>
</feature>
<evidence type="ECO:0000256" key="4">
    <source>
        <dbReference type="ARBA" id="ARBA00023012"/>
    </source>
</evidence>
<evidence type="ECO:0000256" key="7">
    <source>
        <dbReference type="SAM" id="Phobius"/>
    </source>
</evidence>
<organism evidence="10 11">
    <name type="scientific">Deefgea salmonis</name>
    <dbReference type="NCBI Taxonomy" id="2875502"/>
    <lineage>
        <taxon>Bacteria</taxon>
        <taxon>Pseudomonadati</taxon>
        <taxon>Pseudomonadota</taxon>
        <taxon>Betaproteobacteria</taxon>
        <taxon>Neisseriales</taxon>
        <taxon>Chitinibacteraceae</taxon>
        <taxon>Deefgea</taxon>
    </lineage>
</organism>
<reference evidence="10 11" key="1">
    <citation type="submission" date="2021-10" db="EMBL/GenBank/DDBJ databases">
        <authorList>
            <person name="Chen M."/>
        </authorList>
    </citation>
    <scope>NUCLEOTIDE SEQUENCE [LARGE SCALE GENOMIC DNA]</scope>
    <source>
        <strain evidence="10 11">H3-26</strain>
    </source>
</reference>
<protein>
    <recommendedName>
        <fullName evidence="2">histidine kinase</fullName>
        <ecNumber evidence="2">2.7.13.3</ecNumber>
    </recommendedName>
</protein>
<evidence type="ECO:0000256" key="1">
    <source>
        <dbReference type="ARBA" id="ARBA00000085"/>
    </source>
</evidence>
<name>A0ABS8BKR0_9NEIS</name>
<dbReference type="SMART" id="SM00387">
    <property type="entry name" value="HATPase_c"/>
    <property type="match status" value="1"/>
</dbReference>
<dbReference type="InterPro" id="IPR003661">
    <property type="entry name" value="HisK_dim/P_dom"/>
</dbReference>
<comment type="catalytic activity">
    <reaction evidence="1">
        <text>ATP + protein L-histidine = ADP + protein N-phospho-L-histidine.</text>
        <dbReference type="EC" id="2.7.13.3"/>
    </reaction>
</comment>
<dbReference type="RefSeq" id="WP_226764074.1">
    <property type="nucleotide sequence ID" value="NZ_JAJAWG010000004.1"/>
</dbReference>
<evidence type="ECO:0000256" key="3">
    <source>
        <dbReference type="ARBA" id="ARBA00022553"/>
    </source>
</evidence>
<feature type="transmembrane region" description="Helical" evidence="7">
    <location>
        <begin position="83"/>
        <end position="102"/>
    </location>
</feature>
<dbReference type="InterPro" id="IPR003594">
    <property type="entry name" value="HATPase_dom"/>
</dbReference>
<keyword evidence="3 5" id="KW-0597">Phosphoprotein</keyword>
<dbReference type="SUPFAM" id="SSF52172">
    <property type="entry name" value="CheY-like"/>
    <property type="match status" value="1"/>
</dbReference>
<dbReference type="SMART" id="SM00448">
    <property type="entry name" value="REC"/>
    <property type="match status" value="1"/>
</dbReference>
<feature type="transmembrane region" description="Helical" evidence="7">
    <location>
        <begin position="45"/>
        <end position="62"/>
    </location>
</feature>
<dbReference type="CDD" id="cd16922">
    <property type="entry name" value="HATPase_EvgS-ArcB-TorS-like"/>
    <property type="match status" value="1"/>
</dbReference>
<dbReference type="InterPro" id="IPR036890">
    <property type="entry name" value="HATPase_C_sf"/>
</dbReference>
<feature type="transmembrane region" description="Helical" evidence="7">
    <location>
        <begin position="159"/>
        <end position="178"/>
    </location>
</feature>
<comment type="caution">
    <text evidence="10">The sequence shown here is derived from an EMBL/GenBank/DDBJ whole genome shotgun (WGS) entry which is preliminary data.</text>
</comment>
<dbReference type="PANTHER" id="PTHR45339">
    <property type="entry name" value="HYBRID SIGNAL TRANSDUCTION HISTIDINE KINASE J"/>
    <property type="match status" value="1"/>
</dbReference>
<dbReference type="PROSITE" id="PS50109">
    <property type="entry name" value="HIS_KIN"/>
    <property type="match status" value="1"/>
</dbReference>
<dbReference type="PRINTS" id="PR00344">
    <property type="entry name" value="BCTRLSENSOR"/>
</dbReference>
<keyword evidence="11" id="KW-1185">Reference proteome</keyword>
<dbReference type="InterPro" id="IPR036097">
    <property type="entry name" value="HisK_dim/P_sf"/>
</dbReference>
<dbReference type="PANTHER" id="PTHR45339:SF1">
    <property type="entry name" value="HYBRID SIGNAL TRANSDUCTION HISTIDINE KINASE J"/>
    <property type="match status" value="1"/>
</dbReference>
<gene>
    <name evidence="10" type="ORF">LG219_08480</name>
</gene>
<dbReference type="EMBL" id="JAJAWG010000004">
    <property type="protein sequence ID" value="MCB5196313.1"/>
    <property type="molecule type" value="Genomic_DNA"/>
</dbReference>
<accession>A0ABS8BKR0</accession>
<dbReference type="Gene3D" id="3.30.565.10">
    <property type="entry name" value="Histidine kinase-like ATPase, C-terminal domain"/>
    <property type="match status" value="1"/>
</dbReference>
<keyword evidence="7" id="KW-1133">Transmembrane helix</keyword>
<keyword evidence="4" id="KW-0902">Two-component regulatory system</keyword>
<dbReference type="CDD" id="cd00082">
    <property type="entry name" value="HisKA"/>
    <property type="match status" value="1"/>
</dbReference>
<feature type="modified residue" description="4-aspartylphosphate" evidence="5">
    <location>
        <position position="511"/>
    </location>
</feature>
<dbReference type="EC" id="2.7.13.3" evidence="2"/>
<sequence>MNLKDAVVVQRITALSYRGAIGGQFAGMVAATALLALHFDTHSQGFLLLWWLCVCVFALYRLSVFRRYRQHAAQRDDAYWQKIHLQGVAITSVLWAIGGTYLMLSSPIVLSVLTALIFSGLTVGSMPVLSPMLNAMRIYAFFMTLPIWLNALFDPTSMNMTLGIMFVFLFITLLKSAANYRDTIVESLELELAQTRLAEDLAVARNQAEQANRAKTEFIANVSHEIRTPMNGIVGMAHLLAQTPLTPLQQEKVDVINQSADLLLALVNDVLDLSKIEANRLEIVAQAVHLPRVLAEIEQMFCLRAKSQGLLLHLDFQGDADLTLLGDALRLRQVLVNLLGNALKFTEQGEVTLQVRTQHDAAHCRVQIAVIDSGIGIAAAQLPFIFDAFVQADGSSTRAYGGTGLGLTIARRLVRGMGGELMARANVNAGMTFSFDLHWPYAPASEVVIETPPPLEAIRPLQVLLAEDNPTNRLVATRLLEKQGHTVISAENGQWVLEILARQAVDVVLMDMQMPEMDGLEATRRIRQQELQQIQPRLPIIAVTANAMQEDRVRCFEAGMDDFLAKPLKPEMLDKVLRKWVMSAAITD</sequence>
<dbReference type="Proteomes" id="UP001198034">
    <property type="component" value="Unassembled WGS sequence"/>
</dbReference>
<keyword evidence="7" id="KW-0472">Membrane</keyword>
<dbReference type="Pfam" id="PF02518">
    <property type="entry name" value="HATPase_c"/>
    <property type="match status" value="1"/>
</dbReference>
<keyword evidence="6" id="KW-0175">Coiled coil</keyword>
<keyword evidence="7" id="KW-0812">Transmembrane</keyword>
<feature type="coiled-coil region" evidence="6">
    <location>
        <begin position="194"/>
        <end position="221"/>
    </location>
</feature>
<feature type="transmembrane region" description="Helical" evidence="7">
    <location>
        <begin position="21"/>
        <end position="39"/>
    </location>
</feature>
<dbReference type="InterPro" id="IPR001789">
    <property type="entry name" value="Sig_transdc_resp-reg_receiver"/>
</dbReference>
<dbReference type="PROSITE" id="PS50110">
    <property type="entry name" value="RESPONSE_REGULATORY"/>
    <property type="match status" value="1"/>
</dbReference>
<evidence type="ECO:0000256" key="6">
    <source>
        <dbReference type="SAM" id="Coils"/>
    </source>
</evidence>
<dbReference type="CDD" id="cd17546">
    <property type="entry name" value="REC_hyHK_CKI1_RcsC-like"/>
    <property type="match status" value="1"/>
</dbReference>
<evidence type="ECO:0000259" key="9">
    <source>
        <dbReference type="PROSITE" id="PS50110"/>
    </source>
</evidence>
<evidence type="ECO:0000313" key="10">
    <source>
        <dbReference type="EMBL" id="MCB5196313.1"/>
    </source>
</evidence>
<dbReference type="Gene3D" id="3.40.50.2300">
    <property type="match status" value="1"/>
</dbReference>